<evidence type="ECO:0000256" key="2">
    <source>
        <dbReference type="ARBA" id="ARBA00009409"/>
    </source>
</evidence>
<dbReference type="GO" id="GO:0140078">
    <property type="term" value="F:class I DNA-(apurinic or apyrimidinic site) endonuclease activity"/>
    <property type="evidence" value="ECO:0007669"/>
    <property type="project" value="UniProtKB-EC"/>
</dbReference>
<comment type="subunit">
    <text evidence="3 15">Monomer.</text>
</comment>
<keyword evidence="11 15" id="KW-0456">Lyase</keyword>
<evidence type="ECO:0000256" key="5">
    <source>
        <dbReference type="ARBA" id="ARBA00022763"/>
    </source>
</evidence>
<dbReference type="SMART" id="SM00898">
    <property type="entry name" value="Fapy_DNA_glyco"/>
    <property type="match status" value="1"/>
</dbReference>
<evidence type="ECO:0000259" key="17">
    <source>
        <dbReference type="PROSITE" id="PS51068"/>
    </source>
</evidence>
<dbReference type="NCBIfam" id="TIGR00577">
    <property type="entry name" value="fpg"/>
    <property type="match status" value="1"/>
</dbReference>
<name>A0A336NCU7_BARGR</name>
<dbReference type="Pfam" id="PF06831">
    <property type="entry name" value="H2TH"/>
    <property type="match status" value="1"/>
</dbReference>
<feature type="binding site" evidence="15">
    <location>
        <position position="123"/>
    </location>
    <ligand>
        <name>DNA</name>
        <dbReference type="ChEBI" id="CHEBI:16991"/>
    </ligand>
</feature>
<dbReference type="PANTHER" id="PTHR22993:SF9">
    <property type="entry name" value="FORMAMIDOPYRIMIDINE-DNA GLYCOSYLASE"/>
    <property type="match status" value="1"/>
</dbReference>
<comment type="similarity">
    <text evidence="2 15">Belongs to the FPG family.</text>
</comment>
<keyword evidence="8 15" id="KW-0862">Zinc</keyword>
<dbReference type="GO" id="GO:0034039">
    <property type="term" value="F:8-oxo-7,8-dihydroguanine DNA N-glycosylase activity"/>
    <property type="evidence" value="ECO:0007669"/>
    <property type="project" value="TreeGrafter"/>
</dbReference>
<evidence type="ECO:0000256" key="12">
    <source>
        <dbReference type="ARBA" id="ARBA00023268"/>
    </source>
</evidence>
<dbReference type="SUPFAM" id="SSF81624">
    <property type="entry name" value="N-terminal domain of MutM-like DNA repair proteins"/>
    <property type="match status" value="1"/>
</dbReference>
<keyword evidence="6 15" id="KW-0863">Zinc-finger</keyword>
<evidence type="ECO:0000256" key="15">
    <source>
        <dbReference type="HAMAP-Rule" id="MF_00103"/>
    </source>
</evidence>
<feature type="domain" description="Formamidopyrimidine-DNA glycosylase catalytic" evidence="17">
    <location>
        <begin position="2"/>
        <end position="126"/>
    </location>
</feature>
<dbReference type="EMBL" id="UFTD01000002">
    <property type="protein sequence ID" value="SSZ40091.1"/>
    <property type="molecule type" value="Genomic_DNA"/>
</dbReference>
<feature type="active site" description="Proton donor; for delta-elimination activity" evidence="15">
    <location>
        <position position="281"/>
    </location>
</feature>
<gene>
    <name evidence="15 18" type="primary">mutM</name>
    <name evidence="15" type="synonym">fpg</name>
    <name evidence="18" type="ORF">NCTC12860_01236</name>
</gene>
<dbReference type="EC" id="3.2.2.23" evidence="15"/>
<dbReference type="PROSITE" id="PS51068">
    <property type="entry name" value="FPG_CAT"/>
    <property type="match status" value="1"/>
</dbReference>
<dbReference type="GO" id="GO:0003684">
    <property type="term" value="F:damaged DNA binding"/>
    <property type="evidence" value="ECO:0007669"/>
    <property type="project" value="InterPro"/>
</dbReference>
<dbReference type="Gene3D" id="3.20.190.10">
    <property type="entry name" value="MutM-like, N-terminal"/>
    <property type="match status" value="1"/>
</dbReference>
<comment type="catalytic activity">
    <reaction evidence="1 15">
        <text>Hydrolysis of DNA containing ring-opened 7-methylguanine residues, releasing 2,6-diamino-4-hydroxy-5-(N-methyl)formamidopyrimidine.</text>
        <dbReference type="EC" id="3.2.2.23"/>
    </reaction>
</comment>
<dbReference type="CDD" id="cd08966">
    <property type="entry name" value="EcFpg-like_N"/>
    <property type="match status" value="1"/>
</dbReference>
<dbReference type="InterPro" id="IPR010979">
    <property type="entry name" value="Ribosomal_uS13-like_H2TH"/>
</dbReference>
<evidence type="ECO:0000256" key="4">
    <source>
        <dbReference type="ARBA" id="ARBA00022723"/>
    </source>
</evidence>
<dbReference type="SUPFAM" id="SSF46946">
    <property type="entry name" value="S13-like H2TH domain"/>
    <property type="match status" value="1"/>
</dbReference>
<dbReference type="InterPro" id="IPR015887">
    <property type="entry name" value="DNA_glyclase_Znf_dom_DNA_BS"/>
</dbReference>
<dbReference type="Proteomes" id="UP000253846">
    <property type="component" value="Unassembled WGS sequence"/>
</dbReference>
<proteinExistence type="inferred from homology"/>
<dbReference type="SUPFAM" id="SSF57716">
    <property type="entry name" value="Glucocorticoid receptor-like (DNA-binding domain)"/>
    <property type="match status" value="1"/>
</dbReference>
<reference evidence="18 19" key="1">
    <citation type="submission" date="2018-06" db="EMBL/GenBank/DDBJ databases">
        <authorList>
            <consortium name="Pathogen Informatics"/>
            <person name="Doyle S."/>
        </authorList>
    </citation>
    <scope>NUCLEOTIDE SEQUENCE [LARGE SCALE GENOMIC DNA]</scope>
    <source>
        <strain evidence="18 19">NCTC12860</strain>
    </source>
</reference>
<feature type="binding site" evidence="15">
    <location>
        <position position="166"/>
    </location>
    <ligand>
        <name>DNA</name>
        <dbReference type="ChEBI" id="CHEBI:16991"/>
    </ligand>
</feature>
<dbReference type="GO" id="GO:0006284">
    <property type="term" value="P:base-excision repair"/>
    <property type="evidence" value="ECO:0007669"/>
    <property type="project" value="InterPro"/>
</dbReference>
<evidence type="ECO:0000256" key="9">
    <source>
        <dbReference type="ARBA" id="ARBA00023125"/>
    </source>
</evidence>
<keyword evidence="4 15" id="KW-0479">Metal-binding</keyword>
<keyword evidence="5 15" id="KW-0227">DNA damage</keyword>
<dbReference type="HAMAP" id="MF_00103">
    <property type="entry name" value="Fapy_DNA_glycosyl"/>
    <property type="match status" value="1"/>
</dbReference>
<dbReference type="PROSITE" id="PS01242">
    <property type="entry name" value="ZF_FPG_1"/>
    <property type="match status" value="1"/>
</dbReference>
<keyword evidence="7 15" id="KW-0378">Hydrolase</keyword>
<keyword evidence="10 15" id="KW-0234">DNA repair</keyword>
<evidence type="ECO:0000256" key="1">
    <source>
        <dbReference type="ARBA" id="ARBA00001668"/>
    </source>
</evidence>
<dbReference type="Pfam" id="PF01149">
    <property type="entry name" value="Fapy_DNA_glyco"/>
    <property type="match status" value="1"/>
</dbReference>
<accession>A0A336NCU7</accession>
<comment type="catalytic activity">
    <reaction evidence="14 15">
        <text>2'-deoxyribonucleotide-(2'-deoxyribose 5'-phosphate)-2'-deoxyribonucleotide-DNA = a 3'-end 2'-deoxyribonucleotide-(2,3-dehydro-2,3-deoxyribose 5'-phosphate)-DNA + a 5'-end 5'-phospho-2'-deoxyribonucleoside-DNA + H(+)</text>
        <dbReference type="Rhea" id="RHEA:66592"/>
        <dbReference type="Rhea" id="RHEA-COMP:13180"/>
        <dbReference type="Rhea" id="RHEA-COMP:16897"/>
        <dbReference type="Rhea" id="RHEA-COMP:17067"/>
        <dbReference type="ChEBI" id="CHEBI:15378"/>
        <dbReference type="ChEBI" id="CHEBI:136412"/>
        <dbReference type="ChEBI" id="CHEBI:157695"/>
        <dbReference type="ChEBI" id="CHEBI:167181"/>
        <dbReference type="EC" id="4.2.99.18"/>
    </reaction>
</comment>
<evidence type="ECO:0000256" key="3">
    <source>
        <dbReference type="ARBA" id="ARBA00011245"/>
    </source>
</evidence>
<dbReference type="InterPro" id="IPR015886">
    <property type="entry name" value="H2TH_FPG"/>
</dbReference>
<dbReference type="GO" id="GO:0008270">
    <property type="term" value="F:zinc ion binding"/>
    <property type="evidence" value="ECO:0007669"/>
    <property type="project" value="UniProtKB-UniRule"/>
</dbReference>
<organism evidence="18 19">
    <name type="scientific">Bartonella grahamii</name>
    <dbReference type="NCBI Taxonomy" id="33045"/>
    <lineage>
        <taxon>Bacteria</taxon>
        <taxon>Pseudomonadati</taxon>
        <taxon>Pseudomonadota</taxon>
        <taxon>Alphaproteobacteria</taxon>
        <taxon>Hyphomicrobiales</taxon>
        <taxon>Bartonellaceae</taxon>
        <taxon>Bartonella</taxon>
    </lineage>
</organism>
<protein>
    <recommendedName>
        <fullName evidence="15">Formamidopyrimidine-DNA glycosylase</fullName>
        <shortName evidence="15">Fapy-DNA glycosylase</shortName>
        <ecNumber evidence="15">3.2.2.23</ecNumber>
    </recommendedName>
    <alternativeName>
        <fullName evidence="15">DNA-(apurinic or apyrimidinic site) lyase MutM</fullName>
        <shortName evidence="15">AP lyase MutM</shortName>
        <ecNumber evidence="15">4.2.99.18</ecNumber>
    </alternativeName>
</protein>
<dbReference type="PANTHER" id="PTHR22993">
    <property type="entry name" value="FORMAMIDOPYRIMIDINE-DNA GLYCOSYLASE"/>
    <property type="match status" value="1"/>
</dbReference>
<comment type="cofactor">
    <cofactor evidence="15">
        <name>Zn(2+)</name>
        <dbReference type="ChEBI" id="CHEBI:29105"/>
    </cofactor>
    <text evidence="15">Binds 1 zinc ion per subunit.</text>
</comment>
<dbReference type="RefSeq" id="WP_012754658.1">
    <property type="nucleotide sequence ID" value="NZ_CACVBG010000004.1"/>
</dbReference>
<keyword evidence="13 15" id="KW-0326">Glycosidase</keyword>
<feature type="binding site" evidence="15">
    <location>
        <position position="100"/>
    </location>
    <ligand>
        <name>DNA</name>
        <dbReference type="ChEBI" id="CHEBI:16991"/>
    </ligand>
</feature>
<evidence type="ECO:0000256" key="13">
    <source>
        <dbReference type="ARBA" id="ARBA00023295"/>
    </source>
</evidence>
<evidence type="ECO:0000256" key="6">
    <source>
        <dbReference type="ARBA" id="ARBA00022771"/>
    </source>
</evidence>
<feature type="active site" description="Proton donor" evidence="15">
    <location>
        <position position="3"/>
    </location>
</feature>
<dbReference type="InterPro" id="IPR000214">
    <property type="entry name" value="Znf_DNA_glyclase/AP_lyase"/>
</dbReference>
<dbReference type="Pfam" id="PF06827">
    <property type="entry name" value="zf-FPG_IleRS"/>
    <property type="match status" value="1"/>
</dbReference>
<evidence type="ECO:0000313" key="18">
    <source>
        <dbReference type="EMBL" id="SSZ40091.1"/>
    </source>
</evidence>
<dbReference type="NCBIfam" id="NF002211">
    <property type="entry name" value="PRK01103.1"/>
    <property type="match status" value="1"/>
</dbReference>
<evidence type="ECO:0000256" key="8">
    <source>
        <dbReference type="ARBA" id="ARBA00022833"/>
    </source>
</evidence>
<keyword evidence="12 15" id="KW-0511">Multifunctional enzyme</keyword>
<dbReference type="Gene3D" id="1.10.8.50">
    <property type="match status" value="1"/>
</dbReference>
<keyword evidence="9 15" id="KW-0238">DNA-binding</keyword>
<dbReference type="SMART" id="SM01232">
    <property type="entry name" value="H2TH"/>
    <property type="match status" value="1"/>
</dbReference>
<dbReference type="PROSITE" id="PS51066">
    <property type="entry name" value="ZF_FPG_2"/>
    <property type="match status" value="1"/>
</dbReference>
<feature type="domain" description="FPG-type" evidence="16">
    <location>
        <begin position="257"/>
        <end position="291"/>
    </location>
</feature>
<dbReference type="InterPro" id="IPR020629">
    <property type="entry name" value="FPG_Glyclase"/>
</dbReference>
<evidence type="ECO:0000259" key="16">
    <source>
        <dbReference type="PROSITE" id="PS51066"/>
    </source>
</evidence>
<evidence type="ECO:0000256" key="14">
    <source>
        <dbReference type="ARBA" id="ARBA00044632"/>
    </source>
</evidence>
<evidence type="ECO:0000256" key="10">
    <source>
        <dbReference type="ARBA" id="ARBA00023204"/>
    </source>
</evidence>
<feature type="active site" description="Schiff-base intermediate with DNA" evidence="15">
    <location>
        <position position="2"/>
    </location>
</feature>
<evidence type="ECO:0000313" key="19">
    <source>
        <dbReference type="Proteomes" id="UP000253846"/>
    </source>
</evidence>
<dbReference type="InterPro" id="IPR012319">
    <property type="entry name" value="FPG_cat"/>
</dbReference>
<comment type="function">
    <text evidence="15">Involved in base excision repair of DNA damaged by oxidation or by mutagenic agents. Acts as DNA glycosylase that recognizes and removes damaged bases. Has a preference for oxidized purines, such as 7,8-dihydro-8-oxoguanine (8-oxoG). Has AP (apurinic/apyrimidinic) lyase activity and introduces nicks in the DNA strand. Cleaves the DNA backbone by beta-delta elimination to generate a single-strand break at the site of the removed base with both 3'- and 5'-phosphates.</text>
</comment>
<evidence type="ECO:0000256" key="11">
    <source>
        <dbReference type="ARBA" id="ARBA00023239"/>
    </source>
</evidence>
<dbReference type="InterPro" id="IPR035937">
    <property type="entry name" value="FPG_N"/>
</dbReference>
<dbReference type="FunFam" id="1.10.8.50:FF:000003">
    <property type="entry name" value="Formamidopyrimidine-DNA glycosylase"/>
    <property type="match status" value="1"/>
</dbReference>
<evidence type="ECO:0000256" key="7">
    <source>
        <dbReference type="ARBA" id="ARBA00022801"/>
    </source>
</evidence>
<sequence>MPELPEVETVRRGLEPVVTDAKIVSVRLNRRDLRFPFPEAFSERLIGRTIIELGRRAKYLLFHLSQDETILSHLGMSGSWRIENDLLRTVFSTTSKLIKHDHFVMDIQTRDGEVYHLIYNDVRRFGFMLLVNTDKLYEHPLLNKLGLEPMSNSFSGRYLQKAFVNKKMSLKSVLLDQSIVAGLGNIYVCEALWRSRLSPQRGAFTLASKTARACEFADSLAQNIRNVISEAILSGGSSLRDYMHIDGSLGYFQHAFSVYGREGKQCLECGTPIVRILQAGRSSFYCSQCQK</sequence>
<dbReference type="EC" id="4.2.99.18" evidence="15"/>
<dbReference type="AlphaFoldDB" id="A0A336NCU7"/>
<dbReference type="OMA" id="WMNRSSY"/>
<dbReference type="InterPro" id="IPR010663">
    <property type="entry name" value="Znf_FPG/IleRS"/>
</dbReference>
<feature type="active site" description="Proton donor; for beta-elimination activity" evidence="15">
    <location>
        <position position="58"/>
    </location>
</feature>